<protein>
    <submittedName>
        <fullName evidence="2">Outer membrane protein assembly factor BamB</fullName>
    </submittedName>
</protein>
<evidence type="ECO:0000313" key="2">
    <source>
        <dbReference type="EMBL" id="SDD35038.1"/>
    </source>
</evidence>
<dbReference type="EMBL" id="FMZE01000007">
    <property type="protein sequence ID" value="SDD35038.1"/>
    <property type="molecule type" value="Genomic_DNA"/>
</dbReference>
<name>A0A222VUD5_9PSEU</name>
<dbReference type="Pfam" id="PF13360">
    <property type="entry name" value="PQQ_2"/>
    <property type="match status" value="1"/>
</dbReference>
<evidence type="ECO:0000313" key="3">
    <source>
        <dbReference type="Proteomes" id="UP000199494"/>
    </source>
</evidence>
<dbReference type="AlphaFoldDB" id="A0A222VUD5"/>
<proteinExistence type="predicted"/>
<dbReference type="InterPro" id="IPR002372">
    <property type="entry name" value="PQQ_rpt_dom"/>
</dbReference>
<dbReference type="InterPro" id="IPR011047">
    <property type="entry name" value="Quinoprotein_ADH-like_sf"/>
</dbReference>
<dbReference type="Gene3D" id="2.130.10.10">
    <property type="entry name" value="YVTN repeat-like/Quinoprotein amine dehydrogenase"/>
    <property type="match status" value="1"/>
</dbReference>
<accession>A0A222VUD5</accession>
<reference evidence="2 3" key="1">
    <citation type="submission" date="2016-10" db="EMBL/GenBank/DDBJ databases">
        <authorList>
            <person name="de Groot N.N."/>
        </authorList>
    </citation>
    <scope>NUCLEOTIDE SEQUENCE [LARGE SCALE GENOMIC DNA]</scope>
    <source>
        <strain evidence="2 3">CGMCC 4.5506</strain>
    </source>
</reference>
<dbReference type="KEGG" id="pmad:BAY61_23795"/>
<dbReference type="STRING" id="530584.SAMN05421630_107407"/>
<keyword evidence="3" id="KW-1185">Reference proteome</keyword>
<dbReference type="RefSeq" id="WP_091807390.1">
    <property type="nucleotide sequence ID" value="NZ_CP016353.1"/>
</dbReference>
<gene>
    <name evidence="2" type="ORF">SAMN05421630_107407</name>
</gene>
<dbReference type="Proteomes" id="UP000199494">
    <property type="component" value="Unassembled WGS sequence"/>
</dbReference>
<dbReference type="PANTHER" id="PTHR34512:SF30">
    <property type="entry name" value="OUTER MEMBRANE PROTEIN ASSEMBLY FACTOR BAMB"/>
    <property type="match status" value="1"/>
</dbReference>
<evidence type="ECO:0000259" key="1">
    <source>
        <dbReference type="Pfam" id="PF13360"/>
    </source>
</evidence>
<feature type="domain" description="Pyrrolo-quinoline quinone repeat" evidence="1">
    <location>
        <begin position="5"/>
        <end position="108"/>
    </location>
</feature>
<organism evidence="2 3">
    <name type="scientific">Prauserella marina</name>
    <dbReference type="NCBI Taxonomy" id="530584"/>
    <lineage>
        <taxon>Bacteria</taxon>
        <taxon>Bacillati</taxon>
        <taxon>Actinomycetota</taxon>
        <taxon>Actinomycetes</taxon>
        <taxon>Pseudonocardiales</taxon>
        <taxon>Pseudonocardiaceae</taxon>
        <taxon>Prauserella</taxon>
    </lineage>
</organism>
<dbReference type="OrthoDB" id="3515700at2"/>
<dbReference type="PANTHER" id="PTHR34512">
    <property type="entry name" value="CELL SURFACE PROTEIN"/>
    <property type="match status" value="1"/>
</dbReference>
<dbReference type="InterPro" id="IPR015943">
    <property type="entry name" value="WD40/YVTN_repeat-like_dom_sf"/>
</dbReference>
<sequence length="332" mass="36176">MFEIRWERQLHQAGTDTGIAVTTGGYVVLHERRTRLVCLDSATGSHRWDVPVGTWPRALAVAGEHCYALPQNTSRLLCFDLETGHRVWSTELDSTTGHLVVSGDAVLVGGWRGYTSPRVVDRATGELRWQTNDRQPTVRPIATDGGFLFGEPGGSAVRLLDRRDGTELVAWSLPHPLIDTDNKATFTSAGSDRFLTRCGSRTVADIRPSRGTVREFLVTDHDLAVSAPVHVGGLLWLRERRAGFTVARLTGDCLPYRVDVGQPLLDQVVAVETGFVVASMTGILFHLDFDGRVTERVTVSRRITALRALSSAHVLVATKGTLLAVGVGPNHG</sequence>
<dbReference type="SUPFAM" id="SSF50998">
    <property type="entry name" value="Quinoprotein alcohol dehydrogenase-like"/>
    <property type="match status" value="1"/>
</dbReference>